<dbReference type="EMBL" id="GIKN01006387">
    <property type="protein sequence ID" value="NIE48660.1"/>
    <property type="molecule type" value="Transcribed_RNA"/>
</dbReference>
<name>A0A6G5AER5_RHIMP</name>
<feature type="region of interest" description="Disordered" evidence="1">
    <location>
        <begin position="1"/>
        <end position="101"/>
    </location>
</feature>
<reference evidence="2" key="1">
    <citation type="submission" date="2020-03" db="EMBL/GenBank/DDBJ databases">
        <title>A transcriptome and proteome of the tick Rhipicephalus microplus shaped by the genetic composition of its hosts and developmental stage.</title>
        <authorList>
            <person name="Garcia G.R."/>
            <person name="Ribeiro J.M.C."/>
            <person name="Maruyama S.R."/>
            <person name="Gardinasse L.G."/>
            <person name="Nelson K."/>
            <person name="Ferreira B.R."/>
            <person name="Andrade T.G."/>
            <person name="Santos I.K.F.M."/>
        </authorList>
    </citation>
    <scope>NUCLEOTIDE SEQUENCE</scope>
    <source>
        <strain evidence="2">NSGR</strain>
        <tissue evidence="2">Salivary glands</tissue>
    </source>
</reference>
<evidence type="ECO:0000256" key="1">
    <source>
        <dbReference type="SAM" id="MobiDB-lite"/>
    </source>
</evidence>
<feature type="compositionally biased region" description="Polar residues" evidence="1">
    <location>
        <begin position="92"/>
        <end position="101"/>
    </location>
</feature>
<protein>
    <submittedName>
        <fullName evidence="2">Putative tick transposon</fullName>
    </submittedName>
</protein>
<dbReference type="AlphaFoldDB" id="A0A6G5AER5"/>
<sequence length="283" mass="30844">MASSSVNQRAWPRTSEANGDSHCIMAVDVEPSAALSDHRPPLASSSRKRSTCSSTSEDTELYSATGDDSSDDDFETVRSRKAKRRSIKSSSPAGTLTSQSKGECWPHTILFMPEDSTISLRAVNRQALSMYFEGVAPNDIKDIRVNTRKNILAVDTMTASAIDKLRRVSDLGGIKVRPVIPMDGACTAGVIYDIDLAIANSDLPTLIKPANEGVLIANVLRLGNTRCVKIMFKGDSIPSHVKVGHFRHPVRPFVPKPLQCHNCMKIGHIKSVCTNTTVCPRLR</sequence>
<dbReference type="OrthoDB" id="6500995at2759"/>
<organism evidence="2">
    <name type="scientific">Rhipicephalus microplus</name>
    <name type="common">Cattle tick</name>
    <name type="synonym">Boophilus microplus</name>
    <dbReference type="NCBI Taxonomy" id="6941"/>
    <lineage>
        <taxon>Eukaryota</taxon>
        <taxon>Metazoa</taxon>
        <taxon>Ecdysozoa</taxon>
        <taxon>Arthropoda</taxon>
        <taxon>Chelicerata</taxon>
        <taxon>Arachnida</taxon>
        <taxon>Acari</taxon>
        <taxon>Parasitiformes</taxon>
        <taxon>Ixodida</taxon>
        <taxon>Ixodoidea</taxon>
        <taxon>Ixodidae</taxon>
        <taxon>Rhipicephalinae</taxon>
        <taxon>Rhipicephalus</taxon>
        <taxon>Boophilus</taxon>
    </lineage>
</organism>
<dbReference type="VEuPathDB" id="VectorBase:LOC119162276"/>
<accession>A0A6G5AER5</accession>
<proteinExistence type="predicted"/>
<evidence type="ECO:0000313" key="2">
    <source>
        <dbReference type="EMBL" id="NIE48660.1"/>
    </source>
</evidence>